<dbReference type="CDD" id="cd07564">
    <property type="entry name" value="nitrilases_CHs"/>
    <property type="match status" value="1"/>
</dbReference>
<dbReference type="Proteomes" id="UP001589814">
    <property type="component" value="Unassembled WGS sequence"/>
</dbReference>
<dbReference type="PANTHER" id="PTHR46044">
    <property type="entry name" value="NITRILASE"/>
    <property type="match status" value="1"/>
</dbReference>
<organism evidence="4 5">
    <name type="scientific">Kushneria aurantia</name>
    <dbReference type="NCBI Taxonomy" id="504092"/>
    <lineage>
        <taxon>Bacteria</taxon>
        <taxon>Pseudomonadati</taxon>
        <taxon>Pseudomonadota</taxon>
        <taxon>Gammaproteobacteria</taxon>
        <taxon>Oceanospirillales</taxon>
        <taxon>Halomonadaceae</taxon>
        <taxon>Kushneria</taxon>
    </lineage>
</organism>
<dbReference type="SUPFAM" id="SSF56317">
    <property type="entry name" value="Carbon-nitrogen hydrolase"/>
    <property type="match status" value="1"/>
</dbReference>
<accession>A0ABV6G2J7</accession>
<reference evidence="4 5" key="1">
    <citation type="submission" date="2024-09" db="EMBL/GenBank/DDBJ databases">
        <authorList>
            <person name="Sun Q."/>
            <person name="Mori K."/>
        </authorList>
    </citation>
    <scope>NUCLEOTIDE SEQUENCE [LARGE SCALE GENOMIC DNA]</scope>
    <source>
        <strain evidence="4 5">CCM 7415</strain>
    </source>
</reference>
<dbReference type="GO" id="GO:0016787">
    <property type="term" value="F:hydrolase activity"/>
    <property type="evidence" value="ECO:0007669"/>
    <property type="project" value="UniProtKB-KW"/>
</dbReference>
<dbReference type="EMBL" id="JBHLVX010000025">
    <property type="protein sequence ID" value="MFC0267870.1"/>
    <property type="molecule type" value="Genomic_DNA"/>
</dbReference>
<evidence type="ECO:0000313" key="5">
    <source>
        <dbReference type="Proteomes" id="UP001589814"/>
    </source>
</evidence>
<comment type="caution">
    <text evidence="4">The sequence shown here is derived from an EMBL/GenBank/DDBJ whole genome shotgun (WGS) entry which is preliminary data.</text>
</comment>
<dbReference type="PROSITE" id="PS50263">
    <property type="entry name" value="CN_HYDROLASE"/>
    <property type="match status" value="1"/>
</dbReference>
<sequence>MSTVKAAVVQAGSIPFSPGRTISKGIEFIVEAAQNGAELVVFPEAFLGGYPKGASFGSPVGKRTDEGRNAFLEYFKGSIEIDGPEIEKLVRAANEHSIFIVMGIIEKSLFTLYCTVVYIDPVYGLVGKHRKLMPTGGERLIWGFGDGSTLPVFETPVGKAGAVICWENYMPLMRAKMYAEGITIYCAPTADDRDSWLASMRHIALEGRCYVLSACQFMTRGDFPNDYDCLLASAKEPDKVLMRGASAIFAPNGDLIAGPVFDCENIIYADISQNDVIRSKLDFDPVGHYARPDIFQLHVDIGAKEPVTSFDSFAATGSISKKENFCPDIEDDS</sequence>
<evidence type="ECO:0000256" key="2">
    <source>
        <dbReference type="PROSITE-ProRule" id="PRU10139"/>
    </source>
</evidence>
<dbReference type="Pfam" id="PF00795">
    <property type="entry name" value="CN_hydrolase"/>
    <property type="match status" value="1"/>
</dbReference>
<dbReference type="Gene3D" id="3.60.110.10">
    <property type="entry name" value="Carbon-nitrogen hydrolase"/>
    <property type="match status" value="1"/>
</dbReference>
<dbReference type="InterPro" id="IPR044149">
    <property type="entry name" value="Nitrilases_CHs"/>
</dbReference>
<evidence type="ECO:0000259" key="3">
    <source>
        <dbReference type="PROSITE" id="PS50263"/>
    </source>
</evidence>
<keyword evidence="4" id="KW-0378">Hydrolase</keyword>
<evidence type="ECO:0000256" key="1">
    <source>
        <dbReference type="ARBA" id="ARBA00008129"/>
    </source>
</evidence>
<name>A0ABV6G2J7_9GAMM</name>
<evidence type="ECO:0000313" key="4">
    <source>
        <dbReference type="EMBL" id="MFC0267870.1"/>
    </source>
</evidence>
<dbReference type="PROSITE" id="PS00921">
    <property type="entry name" value="NITRIL_CHT_2"/>
    <property type="match status" value="1"/>
</dbReference>
<dbReference type="PROSITE" id="PS00920">
    <property type="entry name" value="NITRIL_CHT_1"/>
    <property type="match status" value="1"/>
</dbReference>
<proteinExistence type="inferred from homology"/>
<gene>
    <name evidence="4" type="ORF">ACFFHW_07690</name>
</gene>
<keyword evidence="5" id="KW-1185">Reference proteome</keyword>
<dbReference type="InterPro" id="IPR000132">
    <property type="entry name" value="Nitrilase/CN_hydratase_CS"/>
</dbReference>
<comment type="similarity">
    <text evidence="1">Belongs to the carbon-nitrogen hydrolase superfamily. Nitrilase family.</text>
</comment>
<dbReference type="PANTHER" id="PTHR46044:SF1">
    <property type="entry name" value="CN HYDROLASE DOMAIN-CONTAINING PROTEIN"/>
    <property type="match status" value="1"/>
</dbReference>
<feature type="active site" description="Proton acceptor" evidence="2">
    <location>
        <position position="44"/>
    </location>
</feature>
<dbReference type="InterPro" id="IPR036526">
    <property type="entry name" value="C-N_Hydrolase_sf"/>
</dbReference>
<dbReference type="RefSeq" id="WP_083920902.1">
    <property type="nucleotide sequence ID" value="NZ_JBHLVX010000025.1"/>
</dbReference>
<dbReference type="InterPro" id="IPR003010">
    <property type="entry name" value="C-N_Hydrolase"/>
</dbReference>
<protein>
    <submittedName>
        <fullName evidence="4">Carbon-nitrogen hydrolase family protein</fullName>
    </submittedName>
</protein>
<feature type="domain" description="CN hydrolase" evidence="3">
    <location>
        <begin position="4"/>
        <end position="273"/>
    </location>
</feature>